<dbReference type="PROSITE" id="PS50097">
    <property type="entry name" value="BTB"/>
    <property type="match status" value="1"/>
</dbReference>
<dbReference type="InterPro" id="IPR006652">
    <property type="entry name" value="Kelch_1"/>
</dbReference>
<keyword evidence="2" id="KW-0677">Repeat</keyword>
<dbReference type="Gene3D" id="1.25.40.420">
    <property type="match status" value="1"/>
</dbReference>
<dbReference type="Gene3D" id="2.120.10.80">
    <property type="entry name" value="Kelch-type beta propeller"/>
    <property type="match status" value="1"/>
</dbReference>
<name>A0ABP0H0C0_CLALP</name>
<feature type="region of interest" description="Disordered" evidence="3">
    <location>
        <begin position="1"/>
        <end position="78"/>
    </location>
</feature>
<dbReference type="InterPro" id="IPR015915">
    <property type="entry name" value="Kelch-typ_b-propeller"/>
</dbReference>
<gene>
    <name evidence="5" type="ORF">CVLEPA_LOCUS30662</name>
</gene>
<evidence type="ECO:0000256" key="1">
    <source>
        <dbReference type="ARBA" id="ARBA00022441"/>
    </source>
</evidence>
<keyword evidence="6" id="KW-1185">Reference proteome</keyword>
<dbReference type="Pfam" id="PF00651">
    <property type="entry name" value="BTB"/>
    <property type="match status" value="1"/>
</dbReference>
<dbReference type="Proteomes" id="UP001642483">
    <property type="component" value="Unassembled WGS sequence"/>
</dbReference>
<feature type="region of interest" description="Disordered" evidence="3">
    <location>
        <begin position="91"/>
        <end position="112"/>
    </location>
</feature>
<feature type="compositionally biased region" description="Low complexity" evidence="3">
    <location>
        <begin position="91"/>
        <end position="106"/>
    </location>
</feature>
<dbReference type="Gene3D" id="3.30.710.10">
    <property type="entry name" value="Potassium Channel Kv1.1, Chain A"/>
    <property type="match status" value="1"/>
</dbReference>
<dbReference type="SMART" id="SM00612">
    <property type="entry name" value="Kelch"/>
    <property type="match status" value="5"/>
</dbReference>
<dbReference type="SUPFAM" id="SSF54695">
    <property type="entry name" value="POZ domain"/>
    <property type="match status" value="1"/>
</dbReference>
<keyword evidence="1" id="KW-0880">Kelch repeat</keyword>
<dbReference type="InterPro" id="IPR011705">
    <property type="entry name" value="BACK"/>
</dbReference>
<dbReference type="EMBL" id="CAWYQH010000163">
    <property type="protein sequence ID" value="CAK8697434.1"/>
    <property type="molecule type" value="Genomic_DNA"/>
</dbReference>
<dbReference type="SMART" id="SM00875">
    <property type="entry name" value="BACK"/>
    <property type="match status" value="1"/>
</dbReference>
<evidence type="ECO:0000256" key="3">
    <source>
        <dbReference type="SAM" id="MobiDB-lite"/>
    </source>
</evidence>
<evidence type="ECO:0000313" key="6">
    <source>
        <dbReference type="Proteomes" id="UP001642483"/>
    </source>
</evidence>
<accession>A0ABP0H0C0</accession>
<dbReference type="SMART" id="SM00225">
    <property type="entry name" value="BTB"/>
    <property type="match status" value="1"/>
</dbReference>
<dbReference type="SUPFAM" id="SSF117281">
    <property type="entry name" value="Kelch motif"/>
    <property type="match status" value="1"/>
</dbReference>
<organism evidence="5 6">
    <name type="scientific">Clavelina lepadiformis</name>
    <name type="common">Light-bulb sea squirt</name>
    <name type="synonym">Ascidia lepadiformis</name>
    <dbReference type="NCBI Taxonomy" id="159417"/>
    <lineage>
        <taxon>Eukaryota</taxon>
        <taxon>Metazoa</taxon>
        <taxon>Chordata</taxon>
        <taxon>Tunicata</taxon>
        <taxon>Ascidiacea</taxon>
        <taxon>Aplousobranchia</taxon>
        <taxon>Clavelinidae</taxon>
        <taxon>Clavelina</taxon>
    </lineage>
</organism>
<evidence type="ECO:0000256" key="2">
    <source>
        <dbReference type="ARBA" id="ARBA00022737"/>
    </source>
</evidence>
<dbReference type="InterPro" id="IPR000210">
    <property type="entry name" value="BTB/POZ_dom"/>
</dbReference>
<proteinExistence type="predicted"/>
<dbReference type="Pfam" id="PF07707">
    <property type="entry name" value="BACK"/>
    <property type="match status" value="1"/>
</dbReference>
<feature type="region of interest" description="Disordered" evidence="3">
    <location>
        <begin position="151"/>
        <end position="188"/>
    </location>
</feature>
<dbReference type="PANTHER" id="PTHR24412:SF272">
    <property type="entry name" value="KELCH-LIKE PROTEIN DIABLO"/>
    <property type="match status" value="1"/>
</dbReference>
<evidence type="ECO:0000313" key="5">
    <source>
        <dbReference type="EMBL" id="CAK8697434.1"/>
    </source>
</evidence>
<dbReference type="InterPro" id="IPR011333">
    <property type="entry name" value="SKP1/BTB/POZ_sf"/>
</dbReference>
<feature type="compositionally biased region" description="Polar residues" evidence="3">
    <location>
        <begin position="159"/>
        <end position="178"/>
    </location>
</feature>
<comment type="caution">
    <text evidence="5">The sequence shown here is derived from an EMBL/GenBank/DDBJ whole genome shotgun (WGS) entry which is preliminary data.</text>
</comment>
<protein>
    <recommendedName>
        <fullName evidence="4">BTB domain-containing protein</fullName>
    </recommendedName>
</protein>
<dbReference type="Pfam" id="PF01344">
    <property type="entry name" value="Kelch_1"/>
    <property type="match status" value="3"/>
</dbReference>
<feature type="compositionally biased region" description="Basic residues" evidence="3">
    <location>
        <begin position="54"/>
        <end position="63"/>
    </location>
</feature>
<evidence type="ECO:0000259" key="4">
    <source>
        <dbReference type="PROSITE" id="PS50097"/>
    </source>
</evidence>
<feature type="domain" description="BTB" evidence="4">
    <location>
        <begin position="287"/>
        <end position="354"/>
    </location>
</feature>
<sequence>MAASNPGKGEGEEDEIKDLPPYTSVSKIQQESFSKKSEAASSSKKSPYASTLQKLKRKVRRGHTSSVEPVMQEEPKQSNVICNKIFEHFITSDQPSSSKDSPSTSSLVSASQPPTVVASALVAIEKDESENVRENVPCQHREDSLSYFYETTNPKESDQDSGLSRSEASTPNYQNDPPHTSDKETANDESFVYIDANELFERPDNSAMISLRAPCLYITHNDEGQTTTPALSGQATKPGIAPGTNYMKDNLGKPALESTVSFRYSDPYFPSLMQDSIRELALDGQFADVTIEVEGQRIRCHRIILAASSKYFKAMFCNAYRERDQSTVTLQGVSADVMKVLIRYAYTSYLEVNRETVQSVLEAASLLQFTRIMEACSNYFVGQLAIENAPGFMELAHRHNLDHLLVLARLKCVTCFNDFREKSDYLNLSASLLESLVSRSDLMVRKEEELFEIVITWCQHCPETRKHNLPQLLKHVKLPLIDPIFFVRRVETHSLIRNNPDVFDLMMEARQYRTSGDIKEGPRIVPRQNALMHQVFVTVGGCNKDDRFISEISVLDFQHKTRATLCQMPSSQNSTRGLVNAGSDNQVSKTKWAEFACTAWKDNIVISGGKESKKEAWMFITSLRQWVQLASLNTARWRHRMTVCCGELYVVGGFDGLLRVESLEKYSERENVWVEKRHMREGVSSAAVCACSEMIYVIGGGPSVKVSTEKVQVYDPSLDSWRVSTPLPEPAKCINAVSLRGIIYVVGGTLRNVLSFNTANEMWSTIGDPLLTERASCGVTLCNDRIFIVGGRDENGKALSNVSYLDPETKLIRSECNMSIGISHHGCITLQKYDQVLSKSV</sequence>
<dbReference type="PANTHER" id="PTHR24412">
    <property type="entry name" value="KELCH PROTEIN"/>
    <property type="match status" value="1"/>
</dbReference>
<reference evidence="5 6" key="1">
    <citation type="submission" date="2024-02" db="EMBL/GenBank/DDBJ databases">
        <authorList>
            <person name="Daric V."/>
            <person name="Darras S."/>
        </authorList>
    </citation>
    <scope>NUCLEOTIDE SEQUENCE [LARGE SCALE GENOMIC DNA]</scope>
</reference>